<evidence type="ECO:0000313" key="8">
    <source>
        <dbReference type="Proteomes" id="UP000216024"/>
    </source>
</evidence>
<gene>
    <name evidence="7" type="ORF">CCE28_03815</name>
</gene>
<dbReference type="Pfam" id="PF09989">
    <property type="entry name" value="DUF2229"/>
    <property type="match status" value="1"/>
</dbReference>
<feature type="domain" description="DUF2229" evidence="6">
    <location>
        <begin position="633"/>
        <end position="849"/>
    </location>
</feature>
<keyword evidence="8" id="KW-1185">Reference proteome</keyword>
<dbReference type="CDD" id="cd24034">
    <property type="entry name" value="ASKHA_NBD_O66634-like_rpt1"/>
    <property type="match status" value="1"/>
</dbReference>
<dbReference type="GO" id="GO:0046872">
    <property type="term" value="F:metal ion binding"/>
    <property type="evidence" value="ECO:0007669"/>
    <property type="project" value="UniProtKB-KW"/>
</dbReference>
<sequence length="1330" mass="148863">MNYLGIDIGYSTVKLALIDEEQQVKYSDYRFHKGKLKEITSHMIDEVCKQYDKASIGGGAITGSGKTLLTQYEGIESVNEVTALVEGALLINPQVGSIVELGGQSAKYITNIEKEQKSGMSISINSNCSAGTGSFLEEQIHRLELNIDDYSKHALRAKSIPRIAGRCSVFAKTDIIHHQQEGVPVEDVLLGLAYAVAKNYRSTIIRKSPLIKPVLFLGGVAHNEGMVQALSDVLKLDKEELIIPQYFDVTTAIGSAVLAAKEGHVIKWDNIFKSMEDSKEGLILDSGLNILDGLGRQESENKHVIKSQANSQKEKSFLGIDIGSTSTNLVIMNENNDVIAYRYVKTLGDPINTVKGALTQLMDELSDDYIIHGIGTTGSGRYLIGKKLGATVIKDEITAQATATLTIDPEIDTIIEIGGQDSKFIVIENGAVKDFQMNKICAAGTGAFIEEQAKKLAIPINEFGNKALSSKNLLNLGERCTVFIESSIMEYLSKGAQEEDIAAGLCYSVAKNYLHKVVGQKKIGSKISFQGGVAYNQGVVNAFKELTGKPIHILPFFSVTGAFGVGRLAANASEMGNEKVDSLNDILQHLMEDEHIENDRNNELAVGKELKDNRLNDMFLKGYTGKRDPLKKTVGIPRVLFLYKLFPAFNIFFKELGFNTVLTDMSNEETVALSQEYAAEDTCYPIKLVHGHVAQLIQEKVDYIFLPSLLTMKHEISKSRRDYGCVYMQSVSKIIQQTMNLDDLGIGLLAPVLSFEFGKAYMMKTMLELGKQLGKSKVATMMALQKGMRHLGNYMKAIEEIGQEKVNSLKPDERAFVIITRAYGIIDPILNMGIPEKLSKMGHKVLTLSHLPAHDVDLSEEYPNMYWPFGQHMISGAQIIKNHPNLYAVYLTNHGCGPDTIISKYFEEEMGDKPYLHIEVDEHASAVGVVTRIEAFINSLDQHKKIHEQPKDLMEYPKLLTHEKVNIKYDFRDLDFEKVLYIPHIFPYSKLFEKDLNRRGIRVKTIKPTDKQALKRGLAYITTKETFSLTTLIGDVLEQVDRCEKEQNRGTFLIPKTLGSEVQGQYNRVIRNILDKEDKKDTHIYAPFIEDIIYDEKKAKDTILLLLAGDLINLAPVQVRDDYLHKVLNVLSKEALSFERIIELSKEVGKELATIGQDKPLLALGEPLVLFNDFLNQNTLYDLEKKGHLVRRAPLSEYVLVLWSQYLEQPQVEKLKVGLKNCLVIKKMVMTVHKILGDHSPFLGEKHVSEEPLSKHYVGSGGRYRMMKSQDTECYRGIITLSSMYENTGTIIQILQSRQKSKLPILNLSFDGTVNETLNTKIESFMYYLK</sequence>
<proteinExistence type="predicted"/>
<keyword evidence="2" id="KW-0479">Metal-binding</keyword>
<evidence type="ECO:0000256" key="2">
    <source>
        <dbReference type="ARBA" id="ARBA00022723"/>
    </source>
</evidence>
<reference evidence="7 8" key="1">
    <citation type="submission" date="2017-06" db="EMBL/GenBank/DDBJ databases">
        <title>Draft genome sequence of anaerobic fermentative bacterium Anaeromicrobium sediminis DY2726D isolated from West Pacific Ocean sediments.</title>
        <authorList>
            <person name="Zeng X."/>
        </authorList>
    </citation>
    <scope>NUCLEOTIDE SEQUENCE [LARGE SCALE GENOMIC DNA]</scope>
    <source>
        <strain evidence="7 8">DY2726D</strain>
    </source>
</reference>
<feature type="domain" description="ATPase BadF/BadG/BcrA/BcrD type" evidence="5">
    <location>
        <begin position="318"/>
        <end position="564"/>
    </location>
</feature>
<keyword evidence="3" id="KW-0408">Iron</keyword>
<dbReference type="Pfam" id="PF01869">
    <property type="entry name" value="BcrAD_BadFG"/>
    <property type="match status" value="2"/>
</dbReference>
<dbReference type="EMBL" id="NIBG01000002">
    <property type="protein sequence ID" value="PAB60676.1"/>
    <property type="molecule type" value="Genomic_DNA"/>
</dbReference>
<comment type="cofactor">
    <cofactor evidence="1">
        <name>[4Fe-4S] cluster</name>
        <dbReference type="ChEBI" id="CHEBI:49883"/>
    </cofactor>
</comment>
<evidence type="ECO:0000256" key="4">
    <source>
        <dbReference type="ARBA" id="ARBA00023014"/>
    </source>
</evidence>
<dbReference type="InterPro" id="IPR018709">
    <property type="entry name" value="CoA_activase_DUF2229"/>
</dbReference>
<comment type="caution">
    <text evidence="7">The sequence shown here is derived from an EMBL/GenBank/DDBJ whole genome shotgun (WGS) entry which is preliminary data.</text>
</comment>
<dbReference type="NCBIfam" id="TIGR00241">
    <property type="entry name" value="CoA_E_activ"/>
    <property type="match status" value="1"/>
</dbReference>
<dbReference type="CDD" id="cd24035">
    <property type="entry name" value="ASKHA_NBD_O66634-like_rpt2"/>
    <property type="match status" value="1"/>
</dbReference>
<dbReference type="Gene3D" id="3.30.420.40">
    <property type="match status" value="4"/>
</dbReference>
<dbReference type="OrthoDB" id="9802715at2"/>
<dbReference type="Proteomes" id="UP000216024">
    <property type="component" value="Unassembled WGS sequence"/>
</dbReference>
<dbReference type="GO" id="GO:0051536">
    <property type="term" value="F:iron-sulfur cluster binding"/>
    <property type="evidence" value="ECO:0007669"/>
    <property type="project" value="UniProtKB-KW"/>
</dbReference>
<evidence type="ECO:0000259" key="6">
    <source>
        <dbReference type="Pfam" id="PF09989"/>
    </source>
</evidence>
<evidence type="ECO:0000259" key="5">
    <source>
        <dbReference type="Pfam" id="PF01869"/>
    </source>
</evidence>
<keyword evidence="4" id="KW-0411">Iron-sulfur</keyword>
<accession>A0A267MMA9</accession>
<evidence type="ECO:0000313" key="7">
    <source>
        <dbReference type="EMBL" id="PAB60676.1"/>
    </source>
</evidence>
<protein>
    <submittedName>
        <fullName evidence="7">CoA activase</fullName>
    </submittedName>
</protein>
<name>A0A267MMA9_9FIRM</name>
<dbReference type="SUPFAM" id="SSF53067">
    <property type="entry name" value="Actin-like ATPase domain"/>
    <property type="match status" value="2"/>
</dbReference>
<dbReference type="PANTHER" id="PTHR32329">
    <property type="entry name" value="BIFUNCTIONAL PROTEIN [INCLUDES 2-HYDROXYACYL-COA DEHYDRATASE (N-TER) AND ITS ACTIVATOR DOMAIN (C_TERM)-RELATED"/>
    <property type="match status" value="1"/>
</dbReference>
<organism evidence="7 8">
    <name type="scientific">Anaeromicrobium sediminis</name>
    <dbReference type="NCBI Taxonomy" id="1478221"/>
    <lineage>
        <taxon>Bacteria</taxon>
        <taxon>Bacillati</taxon>
        <taxon>Bacillota</taxon>
        <taxon>Clostridia</taxon>
        <taxon>Peptostreptococcales</taxon>
        <taxon>Thermotaleaceae</taxon>
        <taxon>Anaeromicrobium</taxon>
    </lineage>
</organism>
<feature type="domain" description="ATPase BadF/BadG/BcrA/BcrD type" evidence="5">
    <location>
        <begin position="4"/>
        <end position="259"/>
    </location>
</feature>
<dbReference type="RefSeq" id="WP_095131154.1">
    <property type="nucleotide sequence ID" value="NZ_NIBG01000002.1"/>
</dbReference>
<dbReference type="InterPro" id="IPR002731">
    <property type="entry name" value="ATPase_BadF"/>
</dbReference>
<dbReference type="InterPro" id="IPR043129">
    <property type="entry name" value="ATPase_NBD"/>
</dbReference>
<evidence type="ECO:0000256" key="3">
    <source>
        <dbReference type="ARBA" id="ARBA00023004"/>
    </source>
</evidence>
<dbReference type="PANTHER" id="PTHR32329:SF7">
    <property type="entry name" value="ACTIVATOR OF 2-HYDROXYACYL-COA-HYDRATASE"/>
    <property type="match status" value="1"/>
</dbReference>
<dbReference type="InterPro" id="IPR051805">
    <property type="entry name" value="Dehydratase_Activator_Redct"/>
</dbReference>
<dbReference type="Gene3D" id="3.40.50.11900">
    <property type="match status" value="1"/>
</dbReference>
<dbReference type="InterPro" id="IPR008275">
    <property type="entry name" value="CoA_E_activase_dom"/>
</dbReference>
<evidence type="ECO:0000256" key="1">
    <source>
        <dbReference type="ARBA" id="ARBA00001966"/>
    </source>
</evidence>